<organism evidence="2 3">
    <name type="scientific">Plakobranchus ocellatus</name>
    <dbReference type="NCBI Taxonomy" id="259542"/>
    <lineage>
        <taxon>Eukaryota</taxon>
        <taxon>Metazoa</taxon>
        <taxon>Spiralia</taxon>
        <taxon>Lophotrochozoa</taxon>
        <taxon>Mollusca</taxon>
        <taxon>Gastropoda</taxon>
        <taxon>Heterobranchia</taxon>
        <taxon>Euthyneura</taxon>
        <taxon>Panpulmonata</taxon>
        <taxon>Sacoglossa</taxon>
        <taxon>Placobranchoidea</taxon>
        <taxon>Plakobranchidae</taxon>
        <taxon>Plakobranchus</taxon>
    </lineage>
</organism>
<keyword evidence="3" id="KW-1185">Reference proteome</keyword>
<evidence type="ECO:0000256" key="1">
    <source>
        <dbReference type="SAM" id="Phobius"/>
    </source>
</evidence>
<dbReference type="Proteomes" id="UP000735302">
    <property type="component" value="Unassembled WGS sequence"/>
</dbReference>
<comment type="caution">
    <text evidence="2">The sequence shown here is derived from an EMBL/GenBank/DDBJ whole genome shotgun (WGS) entry which is preliminary data.</text>
</comment>
<proteinExistence type="predicted"/>
<keyword evidence="1" id="KW-0812">Transmembrane</keyword>
<feature type="transmembrane region" description="Helical" evidence="1">
    <location>
        <begin position="67"/>
        <end position="87"/>
    </location>
</feature>
<dbReference type="EMBL" id="BLXT01004946">
    <property type="protein sequence ID" value="GFO18354.1"/>
    <property type="molecule type" value="Genomic_DNA"/>
</dbReference>
<accession>A0AAV4BHQ0</accession>
<dbReference type="AlphaFoldDB" id="A0AAV4BHQ0"/>
<reference evidence="2 3" key="1">
    <citation type="journal article" date="2021" name="Elife">
        <title>Chloroplast acquisition without the gene transfer in kleptoplastic sea slugs, Plakobranchus ocellatus.</title>
        <authorList>
            <person name="Maeda T."/>
            <person name="Takahashi S."/>
            <person name="Yoshida T."/>
            <person name="Shimamura S."/>
            <person name="Takaki Y."/>
            <person name="Nagai Y."/>
            <person name="Toyoda A."/>
            <person name="Suzuki Y."/>
            <person name="Arimoto A."/>
            <person name="Ishii H."/>
            <person name="Satoh N."/>
            <person name="Nishiyama T."/>
            <person name="Hasebe M."/>
            <person name="Maruyama T."/>
            <person name="Minagawa J."/>
            <person name="Obokata J."/>
            <person name="Shigenobu S."/>
        </authorList>
    </citation>
    <scope>NUCLEOTIDE SEQUENCE [LARGE SCALE GENOMIC DNA]</scope>
</reference>
<name>A0AAV4BHQ0_9GAST</name>
<protein>
    <submittedName>
        <fullName evidence="2">Uncharacterized protein</fullName>
    </submittedName>
</protein>
<gene>
    <name evidence="2" type="ORF">PoB_004485900</name>
</gene>
<sequence>MSYAVYSVHRNVSVGRYRCETAEYAQCDAAAGRIMRDFFYAGVTDDCREDTGVTSRYTAKFGGGAQILGNRFALVFCALIVWLTVFYTRQ</sequence>
<evidence type="ECO:0000313" key="2">
    <source>
        <dbReference type="EMBL" id="GFO18354.1"/>
    </source>
</evidence>
<keyword evidence="1" id="KW-1133">Transmembrane helix</keyword>
<evidence type="ECO:0000313" key="3">
    <source>
        <dbReference type="Proteomes" id="UP000735302"/>
    </source>
</evidence>
<keyword evidence="1" id="KW-0472">Membrane</keyword>